<evidence type="ECO:0000256" key="1">
    <source>
        <dbReference type="SAM" id="MobiDB-lite"/>
    </source>
</evidence>
<dbReference type="AlphaFoldDB" id="A0A9W9EL36"/>
<evidence type="ECO:0000313" key="4">
    <source>
        <dbReference type="Proteomes" id="UP001149165"/>
    </source>
</evidence>
<keyword evidence="2" id="KW-0472">Membrane</keyword>
<feature type="transmembrane region" description="Helical" evidence="2">
    <location>
        <begin position="6"/>
        <end position="27"/>
    </location>
</feature>
<feature type="region of interest" description="Disordered" evidence="1">
    <location>
        <begin position="33"/>
        <end position="97"/>
    </location>
</feature>
<evidence type="ECO:0000313" key="3">
    <source>
        <dbReference type="EMBL" id="KAJ5083734.1"/>
    </source>
</evidence>
<name>A0A9W9EL36_9EURO</name>
<gene>
    <name evidence="3" type="ORF">N7456_013161</name>
</gene>
<dbReference type="EMBL" id="JAPQKH010000008">
    <property type="protein sequence ID" value="KAJ5083734.1"/>
    <property type="molecule type" value="Genomic_DNA"/>
</dbReference>
<sequence>MLTSNLQFAFAILCACLPTYAPLLRLFRWRGKSTRQVSPNWKSSFGTPQGHNGQRDNSQNSGYTHKRLIGSSFDRSHEQSHNSDWNGKSYRNDSFSTRNTAENDFTLLLKENIAIE</sequence>
<keyword evidence="2" id="KW-1133">Transmembrane helix</keyword>
<evidence type="ECO:0000256" key="2">
    <source>
        <dbReference type="SAM" id="Phobius"/>
    </source>
</evidence>
<keyword evidence="4" id="KW-1185">Reference proteome</keyword>
<dbReference type="Proteomes" id="UP001149165">
    <property type="component" value="Unassembled WGS sequence"/>
</dbReference>
<dbReference type="OrthoDB" id="4286656at2759"/>
<comment type="caution">
    <text evidence="3">The sequence shown here is derived from an EMBL/GenBank/DDBJ whole genome shotgun (WGS) entry which is preliminary data.</text>
</comment>
<organism evidence="3 4">
    <name type="scientific">Penicillium angulare</name>
    <dbReference type="NCBI Taxonomy" id="116970"/>
    <lineage>
        <taxon>Eukaryota</taxon>
        <taxon>Fungi</taxon>
        <taxon>Dikarya</taxon>
        <taxon>Ascomycota</taxon>
        <taxon>Pezizomycotina</taxon>
        <taxon>Eurotiomycetes</taxon>
        <taxon>Eurotiomycetidae</taxon>
        <taxon>Eurotiales</taxon>
        <taxon>Aspergillaceae</taxon>
        <taxon>Penicillium</taxon>
    </lineage>
</organism>
<keyword evidence="2" id="KW-0812">Transmembrane</keyword>
<accession>A0A9W9EL36</accession>
<proteinExistence type="predicted"/>
<protein>
    <submittedName>
        <fullName evidence="3">Uncharacterized protein</fullName>
    </submittedName>
</protein>
<reference evidence="3" key="1">
    <citation type="submission" date="2022-11" db="EMBL/GenBank/DDBJ databases">
        <authorList>
            <person name="Petersen C."/>
        </authorList>
    </citation>
    <scope>NUCLEOTIDE SEQUENCE</scope>
    <source>
        <strain evidence="3">IBT 30069</strain>
    </source>
</reference>
<feature type="compositionally biased region" description="Polar residues" evidence="1">
    <location>
        <begin position="34"/>
        <end position="63"/>
    </location>
</feature>
<reference evidence="3" key="2">
    <citation type="journal article" date="2023" name="IMA Fungus">
        <title>Comparative genomic study of the Penicillium genus elucidates a diverse pangenome and 15 lateral gene transfer events.</title>
        <authorList>
            <person name="Petersen C."/>
            <person name="Sorensen T."/>
            <person name="Nielsen M.R."/>
            <person name="Sondergaard T.E."/>
            <person name="Sorensen J.L."/>
            <person name="Fitzpatrick D.A."/>
            <person name="Frisvad J.C."/>
            <person name="Nielsen K.L."/>
        </authorList>
    </citation>
    <scope>NUCLEOTIDE SEQUENCE</scope>
    <source>
        <strain evidence="3">IBT 30069</strain>
    </source>
</reference>